<dbReference type="InterPro" id="IPR050229">
    <property type="entry name" value="GlpE_sulfurtransferase"/>
</dbReference>
<evidence type="ECO:0000313" key="3">
    <source>
        <dbReference type="Proteomes" id="UP000505306"/>
    </source>
</evidence>
<dbReference type="Pfam" id="PF00581">
    <property type="entry name" value="Rhodanese"/>
    <property type="match status" value="1"/>
</dbReference>
<dbReference type="EMBL" id="CP049057">
    <property type="protein sequence ID" value="QIE59122.1"/>
    <property type="molecule type" value="Genomic_DNA"/>
</dbReference>
<dbReference type="PANTHER" id="PTHR43031:SF1">
    <property type="entry name" value="PYRIDINE NUCLEOTIDE-DISULPHIDE OXIDOREDUCTASE"/>
    <property type="match status" value="1"/>
</dbReference>
<gene>
    <name evidence="2" type="ORF">G5B37_05985</name>
</gene>
<dbReference type="Proteomes" id="UP000505306">
    <property type="component" value="Chromosome"/>
</dbReference>
<feature type="domain" description="Rhodanese" evidence="1">
    <location>
        <begin position="41"/>
        <end position="131"/>
    </location>
</feature>
<dbReference type="SUPFAM" id="SSF52821">
    <property type="entry name" value="Rhodanese/Cell cycle control phosphatase"/>
    <property type="match status" value="1"/>
</dbReference>
<accession>A0A6G6GKN7</accession>
<dbReference type="AlphaFoldDB" id="A0A6G6GKN7"/>
<dbReference type="PANTHER" id="PTHR43031">
    <property type="entry name" value="FAD-DEPENDENT OXIDOREDUCTASE"/>
    <property type="match status" value="1"/>
</dbReference>
<dbReference type="SMART" id="SM00450">
    <property type="entry name" value="RHOD"/>
    <property type="match status" value="1"/>
</dbReference>
<keyword evidence="3" id="KW-1185">Reference proteome</keyword>
<dbReference type="InterPro" id="IPR001763">
    <property type="entry name" value="Rhodanese-like_dom"/>
</dbReference>
<dbReference type="Gene3D" id="3.40.250.10">
    <property type="entry name" value="Rhodanese-like domain"/>
    <property type="match status" value="1"/>
</dbReference>
<dbReference type="PROSITE" id="PS50206">
    <property type="entry name" value="RHODANESE_3"/>
    <property type="match status" value="1"/>
</dbReference>
<organism evidence="2 3">
    <name type="scientific">Rasiella rasia</name>
    <dbReference type="NCBI Taxonomy" id="2744027"/>
    <lineage>
        <taxon>Bacteria</taxon>
        <taxon>Pseudomonadati</taxon>
        <taxon>Bacteroidota</taxon>
        <taxon>Flavobacteriia</taxon>
        <taxon>Flavobacteriales</taxon>
        <taxon>Flavobacteriaceae</taxon>
        <taxon>Rasiella</taxon>
    </lineage>
</organism>
<proteinExistence type="predicted"/>
<dbReference type="KEGG" id="mgel:G5B37_05985"/>
<name>A0A6G6GKN7_9FLAO</name>
<dbReference type="InterPro" id="IPR036873">
    <property type="entry name" value="Rhodanese-like_dom_sf"/>
</dbReference>
<dbReference type="CDD" id="cd00158">
    <property type="entry name" value="RHOD"/>
    <property type="match status" value="1"/>
</dbReference>
<evidence type="ECO:0000313" key="2">
    <source>
        <dbReference type="EMBL" id="QIE59122.1"/>
    </source>
</evidence>
<dbReference type="RefSeq" id="WP_164679151.1">
    <property type="nucleotide sequence ID" value="NZ_CP049057.1"/>
</dbReference>
<sequence length="131" mass="14618">MKYKILIVGIILASLVSCTHTPEKVQEVSAQDVYNAVYKKSNQGLQVLDVRTPEEYGVSHLKDAQNICVTENDFKEKVEGLDKEKPVYVYCKKGGRSARAAKILVEMGFKEVYDLQGGITAWESEGLETSE</sequence>
<protein>
    <submittedName>
        <fullName evidence="2">Rhodanese-like domain-containing protein</fullName>
    </submittedName>
</protein>
<dbReference type="PROSITE" id="PS51257">
    <property type="entry name" value="PROKAR_LIPOPROTEIN"/>
    <property type="match status" value="1"/>
</dbReference>
<reference evidence="2 3" key="1">
    <citation type="submission" date="2020-02" db="EMBL/GenBank/DDBJ databases">
        <title>Complete genome sequence of Flavobacteriaceae bacterium.</title>
        <authorList>
            <person name="Kim S.-J."/>
            <person name="Kim Y.-S."/>
            <person name="Kim K.-H."/>
        </authorList>
    </citation>
    <scope>NUCLEOTIDE SEQUENCE [LARGE SCALE GENOMIC DNA]</scope>
    <source>
        <strain evidence="2 3">RR4-40</strain>
    </source>
</reference>
<evidence type="ECO:0000259" key="1">
    <source>
        <dbReference type="PROSITE" id="PS50206"/>
    </source>
</evidence>